<dbReference type="EMBL" id="CM051405">
    <property type="protein sequence ID" value="KAJ4704367.1"/>
    <property type="molecule type" value="Genomic_DNA"/>
</dbReference>
<evidence type="ECO:0000313" key="2">
    <source>
        <dbReference type="Proteomes" id="UP001164539"/>
    </source>
</evidence>
<keyword evidence="2" id="KW-1185">Reference proteome</keyword>
<protein>
    <submittedName>
        <fullName evidence="1">Cytochrome P450</fullName>
    </submittedName>
</protein>
<reference evidence="1 2" key="1">
    <citation type="journal article" date="2023" name="Science">
        <title>Complex scaffold remodeling in plant triterpene biosynthesis.</title>
        <authorList>
            <person name="De La Pena R."/>
            <person name="Hodgson H."/>
            <person name="Liu J.C."/>
            <person name="Stephenson M.J."/>
            <person name="Martin A.C."/>
            <person name="Owen C."/>
            <person name="Harkess A."/>
            <person name="Leebens-Mack J."/>
            <person name="Jimenez L.E."/>
            <person name="Osbourn A."/>
            <person name="Sattely E.S."/>
        </authorList>
    </citation>
    <scope>NUCLEOTIDE SEQUENCE [LARGE SCALE GENOMIC DNA]</scope>
    <source>
        <strain evidence="2">cv. JPN11</strain>
        <tissue evidence="1">Leaf</tissue>
    </source>
</reference>
<gene>
    <name evidence="1" type="ORF">OWV82_021289</name>
</gene>
<comment type="caution">
    <text evidence="1">The sequence shown here is derived from an EMBL/GenBank/DDBJ whole genome shotgun (WGS) entry which is preliminary data.</text>
</comment>
<organism evidence="1 2">
    <name type="scientific">Melia azedarach</name>
    <name type="common">Chinaberry tree</name>
    <dbReference type="NCBI Taxonomy" id="155640"/>
    <lineage>
        <taxon>Eukaryota</taxon>
        <taxon>Viridiplantae</taxon>
        <taxon>Streptophyta</taxon>
        <taxon>Embryophyta</taxon>
        <taxon>Tracheophyta</taxon>
        <taxon>Spermatophyta</taxon>
        <taxon>Magnoliopsida</taxon>
        <taxon>eudicotyledons</taxon>
        <taxon>Gunneridae</taxon>
        <taxon>Pentapetalae</taxon>
        <taxon>rosids</taxon>
        <taxon>malvids</taxon>
        <taxon>Sapindales</taxon>
        <taxon>Meliaceae</taxon>
        <taxon>Melia</taxon>
    </lineage>
</organism>
<accession>A0ACC1X0D4</accession>
<name>A0ACC1X0D4_MELAZ</name>
<proteinExistence type="predicted"/>
<evidence type="ECO:0000313" key="1">
    <source>
        <dbReference type="EMBL" id="KAJ4704367.1"/>
    </source>
</evidence>
<sequence length="502" mass="56304">MDILSCLLWFLLTCVLAIALKSFSSGRKPGSGELPPGPSPFPVIGNLLELGDKPHKTLAMLAQIHGPIMSLKFGQVTTVVISSETMAKEILQTHDVSFCNRTVPDALLAHRHQDFSMAWVPVSTPWRNLRKICNLHIFSGQKLDANQDLRREKIQELLVYVKESCRAGRAIDIGQAAFNTTLNLISNTMFSVDMTDPSSDTARGLKELVWGIMEEVGKPNLADYFPVLKKLDLQGIRRRLTTHFGKMLELFDRMIDQRLMLRQQHGSAHAQSKDMLDTLLNISEDNGAEIDRNYIKHLFLDLFAAGSETTSSTLEWAVAELLRNPEALSKARSEIEQTIGKGKSVEESDITRLPYLQAVVKETFRLHPAVPLLLPRKASENIKVGSYTVPKDAQVLVNAWAIGRDANTWDKPHCFMPERFLESDIDIKGRNFELIPFGGGRRICPGLPLAMRMLYLMLGSFINSFDWKLEDGVTTPENMDMEEKFGLTLQKAKPLRAVPVPI</sequence>
<dbReference type="Proteomes" id="UP001164539">
    <property type="component" value="Chromosome 12"/>
</dbReference>